<feature type="region of interest" description="Disordered" evidence="1">
    <location>
        <begin position="1"/>
        <end position="75"/>
    </location>
</feature>
<gene>
    <name evidence="3" type="ORF">FA13DRAFT_1749957</name>
</gene>
<organism evidence="3 4">
    <name type="scientific">Coprinellus micaceus</name>
    <name type="common">Glistening ink-cap mushroom</name>
    <name type="synonym">Coprinus micaceus</name>
    <dbReference type="NCBI Taxonomy" id="71717"/>
    <lineage>
        <taxon>Eukaryota</taxon>
        <taxon>Fungi</taxon>
        <taxon>Dikarya</taxon>
        <taxon>Basidiomycota</taxon>
        <taxon>Agaricomycotina</taxon>
        <taxon>Agaricomycetes</taxon>
        <taxon>Agaricomycetidae</taxon>
        <taxon>Agaricales</taxon>
        <taxon>Agaricineae</taxon>
        <taxon>Psathyrellaceae</taxon>
        <taxon>Coprinellus</taxon>
    </lineage>
</organism>
<dbReference type="OrthoDB" id="2322499at2759"/>
<name>A0A4Y7RBI3_COPMI</name>
<dbReference type="EMBL" id="QPFP01000568">
    <property type="protein sequence ID" value="TEB06375.1"/>
    <property type="molecule type" value="Genomic_DNA"/>
</dbReference>
<protein>
    <recommendedName>
        <fullName evidence="2">F-box domain-containing protein</fullName>
    </recommendedName>
</protein>
<feature type="domain" description="F-box" evidence="2">
    <location>
        <begin position="90"/>
        <end position="139"/>
    </location>
</feature>
<dbReference type="Proteomes" id="UP000298030">
    <property type="component" value="Unassembled WGS sequence"/>
</dbReference>
<dbReference type="SUPFAM" id="SSF81383">
    <property type="entry name" value="F-box domain"/>
    <property type="match status" value="1"/>
</dbReference>
<proteinExistence type="predicted"/>
<feature type="compositionally biased region" description="Basic and acidic residues" evidence="1">
    <location>
        <begin position="48"/>
        <end position="59"/>
    </location>
</feature>
<keyword evidence="4" id="KW-1185">Reference proteome</keyword>
<evidence type="ECO:0000259" key="2">
    <source>
        <dbReference type="PROSITE" id="PS50181"/>
    </source>
</evidence>
<sequence length="211" mass="23495">MVSTRRQAALGQTSTDAQSSAANNAHPRGPTSATESEGEEEPSSPEARSPRDGAKETTTTKRAPKRRKGKWSASMKKEALLARESKLSLLRSFMQLPLDIILEMFGHLHPRALLSIARTSKELRAMVFSQRHADLWKNAREEAGVPRPPEGFSEPRWASLLFRHQLLSETNRALQHRSTPNPRRSVYSPFPRFTHAEACGQGCHGIYSLGS</sequence>
<evidence type="ECO:0000313" key="3">
    <source>
        <dbReference type="EMBL" id="TEB06375.1"/>
    </source>
</evidence>
<dbReference type="STRING" id="71717.A0A4Y7RBI3"/>
<dbReference type="AlphaFoldDB" id="A0A4Y7RBI3"/>
<evidence type="ECO:0000256" key="1">
    <source>
        <dbReference type="SAM" id="MobiDB-lite"/>
    </source>
</evidence>
<evidence type="ECO:0000313" key="4">
    <source>
        <dbReference type="Proteomes" id="UP000298030"/>
    </source>
</evidence>
<dbReference type="Pfam" id="PF12937">
    <property type="entry name" value="F-box-like"/>
    <property type="match status" value="1"/>
</dbReference>
<dbReference type="InterPro" id="IPR036047">
    <property type="entry name" value="F-box-like_dom_sf"/>
</dbReference>
<feature type="compositionally biased region" description="Polar residues" evidence="1">
    <location>
        <begin position="1"/>
        <end position="23"/>
    </location>
</feature>
<dbReference type="CDD" id="cd09917">
    <property type="entry name" value="F-box_SF"/>
    <property type="match status" value="1"/>
</dbReference>
<dbReference type="Gene3D" id="1.20.1280.50">
    <property type="match status" value="1"/>
</dbReference>
<dbReference type="InterPro" id="IPR001810">
    <property type="entry name" value="F-box_dom"/>
</dbReference>
<reference evidence="3 4" key="1">
    <citation type="journal article" date="2019" name="Nat. Ecol. Evol.">
        <title>Megaphylogeny resolves global patterns of mushroom evolution.</title>
        <authorList>
            <person name="Varga T."/>
            <person name="Krizsan K."/>
            <person name="Foldi C."/>
            <person name="Dima B."/>
            <person name="Sanchez-Garcia M."/>
            <person name="Sanchez-Ramirez S."/>
            <person name="Szollosi G.J."/>
            <person name="Szarkandi J.G."/>
            <person name="Papp V."/>
            <person name="Albert L."/>
            <person name="Andreopoulos W."/>
            <person name="Angelini C."/>
            <person name="Antonin V."/>
            <person name="Barry K.W."/>
            <person name="Bougher N.L."/>
            <person name="Buchanan P."/>
            <person name="Buyck B."/>
            <person name="Bense V."/>
            <person name="Catcheside P."/>
            <person name="Chovatia M."/>
            <person name="Cooper J."/>
            <person name="Damon W."/>
            <person name="Desjardin D."/>
            <person name="Finy P."/>
            <person name="Geml J."/>
            <person name="Haridas S."/>
            <person name="Hughes K."/>
            <person name="Justo A."/>
            <person name="Karasinski D."/>
            <person name="Kautmanova I."/>
            <person name="Kiss B."/>
            <person name="Kocsube S."/>
            <person name="Kotiranta H."/>
            <person name="LaButti K.M."/>
            <person name="Lechner B.E."/>
            <person name="Liimatainen K."/>
            <person name="Lipzen A."/>
            <person name="Lukacs Z."/>
            <person name="Mihaltcheva S."/>
            <person name="Morgado L.N."/>
            <person name="Niskanen T."/>
            <person name="Noordeloos M.E."/>
            <person name="Ohm R.A."/>
            <person name="Ortiz-Santana B."/>
            <person name="Ovrebo C."/>
            <person name="Racz N."/>
            <person name="Riley R."/>
            <person name="Savchenko A."/>
            <person name="Shiryaev A."/>
            <person name="Soop K."/>
            <person name="Spirin V."/>
            <person name="Szebenyi C."/>
            <person name="Tomsovsky M."/>
            <person name="Tulloss R.E."/>
            <person name="Uehling J."/>
            <person name="Grigoriev I.V."/>
            <person name="Vagvolgyi C."/>
            <person name="Papp T."/>
            <person name="Martin F.M."/>
            <person name="Miettinen O."/>
            <person name="Hibbett D.S."/>
            <person name="Nagy L.G."/>
        </authorList>
    </citation>
    <scope>NUCLEOTIDE SEQUENCE [LARGE SCALE GENOMIC DNA]</scope>
    <source>
        <strain evidence="3 4">FP101781</strain>
    </source>
</reference>
<accession>A0A4Y7RBI3</accession>
<comment type="caution">
    <text evidence="3">The sequence shown here is derived from an EMBL/GenBank/DDBJ whole genome shotgun (WGS) entry which is preliminary data.</text>
</comment>
<dbReference type="PROSITE" id="PS50181">
    <property type="entry name" value="FBOX"/>
    <property type="match status" value="1"/>
</dbReference>